<keyword evidence="2" id="KW-0812">Transmembrane</keyword>
<keyword evidence="2" id="KW-0472">Membrane</keyword>
<dbReference type="Gene3D" id="2.60.40.10">
    <property type="entry name" value="Immunoglobulins"/>
    <property type="match status" value="1"/>
</dbReference>
<feature type="compositionally biased region" description="Basic and acidic residues" evidence="1">
    <location>
        <begin position="292"/>
        <end position="304"/>
    </location>
</feature>
<feature type="chain" id="PRO_5041639152" evidence="3">
    <location>
        <begin position="26"/>
        <end position="339"/>
    </location>
</feature>
<dbReference type="GeneID" id="129326601"/>
<evidence type="ECO:0000256" key="2">
    <source>
        <dbReference type="SAM" id="Phobius"/>
    </source>
</evidence>
<feature type="region of interest" description="Disordered" evidence="1">
    <location>
        <begin position="252"/>
        <end position="312"/>
    </location>
</feature>
<feature type="transmembrane region" description="Helical" evidence="2">
    <location>
        <begin position="202"/>
        <end position="224"/>
    </location>
</feature>
<evidence type="ECO:0000313" key="4">
    <source>
        <dbReference type="Proteomes" id="UP001190640"/>
    </source>
</evidence>
<keyword evidence="4" id="KW-1185">Reference proteome</keyword>
<keyword evidence="3" id="KW-0732">Signal</keyword>
<sequence length="339" mass="36754">MDFSSSFLLPCVLVILTIIDGRAYADMDRLTGITGSKIVFPLDLQNQSDFSVIAINGMKHSVRLSTTDCFKYDSRQMCLINGSLELESISQNDAGLYQFFPQNKNKTFLLTVFEPPPTIHIHCLPGGKAELSCEEGNLFKDVYWTLNGSLLNDSDVCVKDGGRKISLEKRVNAKLVCHRRNSSILFSTELLCDDGDLLKHPLFLLILAASGGAAVLLAVIASLITCCCMKSKHNFIPVPAEDKEEGITLSAISSEGPKSSPNGEHCEATETLADSTTNPGPGRLQQGAKIDPNPKVEPETERGHQTQAEAATETEFQEVMVDAAALEAASDCFPDPVEA</sequence>
<dbReference type="Proteomes" id="UP001190640">
    <property type="component" value="Chromosome 3"/>
</dbReference>
<dbReference type="AlphaFoldDB" id="A0AA97KTA7"/>
<keyword evidence="2" id="KW-1133">Transmembrane helix</keyword>
<feature type="signal peptide" evidence="3">
    <location>
        <begin position="1"/>
        <end position="25"/>
    </location>
</feature>
<reference evidence="5" key="1">
    <citation type="submission" date="2025-08" db="UniProtKB">
        <authorList>
            <consortium name="RefSeq"/>
        </authorList>
    </citation>
    <scope>IDENTIFICATION</scope>
    <source>
        <tissue evidence="5">Blood</tissue>
    </source>
</reference>
<evidence type="ECO:0000313" key="5">
    <source>
        <dbReference type="RefSeq" id="XP_054830810.1"/>
    </source>
</evidence>
<gene>
    <name evidence="5" type="primary">LOC129326601</name>
</gene>
<evidence type="ECO:0000256" key="1">
    <source>
        <dbReference type="SAM" id="MobiDB-lite"/>
    </source>
</evidence>
<accession>A0AA97KTA7</accession>
<protein>
    <submittedName>
        <fullName evidence="5">Uncharacterized protein LOC129326601</fullName>
    </submittedName>
</protein>
<dbReference type="KEGG" id="emc:129326601"/>
<proteinExistence type="predicted"/>
<organism evidence="4 5">
    <name type="scientific">Eublepharis macularius</name>
    <name type="common">Leopard gecko</name>
    <name type="synonym">Cyrtodactylus macularius</name>
    <dbReference type="NCBI Taxonomy" id="481883"/>
    <lineage>
        <taxon>Eukaryota</taxon>
        <taxon>Metazoa</taxon>
        <taxon>Chordata</taxon>
        <taxon>Craniata</taxon>
        <taxon>Vertebrata</taxon>
        <taxon>Euteleostomi</taxon>
        <taxon>Lepidosauria</taxon>
        <taxon>Squamata</taxon>
        <taxon>Bifurcata</taxon>
        <taxon>Gekkota</taxon>
        <taxon>Eublepharidae</taxon>
        <taxon>Eublepharinae</taxon>
        <taxon>Eublepharis</taxon>
    </lineage>
</organism>
<name>A0AA97KTA7_EUBMA</name>
<dbReference type="InterPro" id="IPR013783">
    <property type="entry name" value="Ig-like_fold"/>
</dbReference>
<feature type="compositionally biased region" description="Polar residues" evidence="1">
    <location>
        <begin position="252"/>
        <end position="262"/>
    </location>
</feature>
<evidence type="ECO:0000256" key="3">
    <source>
        <dbReference type="SAM" id="SignalP"/>
    </source>
</evidence>
<dbReference type="RefSeq" id="XP_054830810.1">
    <property type="nucleotide sequence ID" value="XM_054974835.1"/>
</dbReference>